<evidence type="ECO:0000313" key="4">
    <source>
        <dbReference type="WBParaSite" id="ALUE_0002280001-mRNA-1"/>
    </source>
</evidence>
<organism evidence="3 4">
    <name type="scientific">Ascaris lumbricoides</name>
    <name type="common">Giant roundworm</name>
    <dbReference type="NCBI Taxonomy" id="6252"/>
    <lineage>
        <taxon>Eukaryota</taxon>
        <taxon>Metazoa</taxon>
        <taxon>Ecdysozoa</taxon>
        <taxon>Nematoda</taxon>
        <taxon>Chromadorea</taxon>
        <taxon>Rhabditida</taxon>
        <taxon>Spirurina</taxon>
        <taxon>Ascaridomorpha</taxon>
        <taxon>Ascaridoidea</taxon>
        <taxon>Ascarididae</taxon>
        <taxon>Ascaris</taxon>
    </lineage>
</organism>
<evidence type="ECO:0000259" key="2">
    <source>
        <dbReference type="SMART" id="SM00256"/>
    </source>
</evidence>
<dbReference type="SMART" id="SM00256">
    <property type="entry name" value="FBOX"/>
    <property type="match status" value="1"/>
</dbReference>
<name>A0A0M3IVM2_ASCLU</name>
<dbReference type="Proteomes" id="UP000036681">
    <property type="component" value="Unplaced"/>
</dbReference>
<feature type="domain" description="F-box" evidence="2">
    <location>
        <begin position="38"/>
        <end position="78"/>
    </location>
</feature>
<accession>A0A0M3IVM2</accession>
<feature type="transmembrane region" description="Helical" evidence="1">
    <location>
        <begin position="109"/>
        <end position="128"/>
    </location>
</feature>
<keyword evidence="1" id="KW-0812">Transmembrane</keyword>
<dbReference type="Pfam" id="PF00646">
    <property type="entry name" value="F-box"/>
    <property type="match status" value="1"/>
</dbReference>
<evidence type="ECO:0000313" key="3">
    <source>
        <dbReference type="Proteomes" id="UP000036681"/>
    </source>
</evidence>
<protein>
    <submittedName>
        <fullName evidence="4">F-box domain-containing protein</fullName>
    </submittedName>
</protein>
<evidence type="ECO:0000256" key="1">
    <source>
        <dbReference type="SAM" id="Phobius"/>
    </source>
</evidence>
<dbReference type="InterPro" id="IPR001810">
    <property type="entry name" value="F-box_dom"/>
</dbReference>
<dbReference type="InterPro" id="IPR036047">
    <property type="entry name" value="F-box-like_dom_sf"/>
</dbReference>
<dbReference type="AlphaFoldDB" id="A0A0M3IVM2"/>
<reference evidence="4" key="1">
    <citation type="submission" date="2017-02" db="UniProtKB">
        <authorList>
            <consortium name="WormBaseParasite"/>
        </authorList>
    </citation>
    <scope>IDENTIFICATION</scope>
</reference>
<keyword evidence="1" id="KW-1133">Transmembrane helix</keyword>
<keyword evidence="1" id="KW-0472">Membrane</keyword>
<dbReference type="WBParaSite" id="ALUE_0002280001-mRNA-1">
    <property type="protein sequence ID" value="ALUE_0002280001-mRNA-1"/>
    <property type="gene ID" value="ALUE_0002280001"/>
</dbReference>
<keyword evidence="3" id="KW-1185">Reference proteome</keyword>
<sequence>MKLPMFMRMRSLLRSLRKERNVKYIEEDFNSCVPAVLLPVDLLERIFRELPAEVIPTLWDVCRSWRNAVYLRRNRLPRIRRKQIIVRYGITNDRLESELRRRSPLKGFFLLRSYFIRTISVFIIILPVPTLKVRLHNIGIQ</sequence>
<dbReference type="SUPFAM" id="SSF81383">
    <property type="entry name" value="F-box domain"/>
    <property type="match status" value="1"/>
</dbReference>
<proteinExistence type="predicted"/>